<dbReference type="GO" id="GO:0016020">
    <property type="term" value="C:membrane"/>
    <property type="evidence" value="ECO:0007669"/>
    <property type="project" value="UniProtKB-SubCell"/>
</dbReference>
<keyword evidence="2 5" id="KW-0812">Transmembrane</keyword>
<dbReference type="Pfam" id="PF12698">
    <property type="entry name" value="ABC2_membrane_3"/>
    <property type="match status" value="1"/>
</dbReference>
<dbReference type="AlphaFoldDB" id="A0A5R9DWX7"/>
<evidence type="ECO:0000256" key="2">
    <source>
        <dbReference type="ARBA" id="ARBA00022692"/>
    </source>
</evidence>
<proteinExistence type="predicted"/>
<evidence type="ECO:0000313" key="8">
    <source>
        <dbReference type="Proteomes" id="UP000306420"/>
    </source>
</evidence>
<evidence type="ECO:0000256" key="3">
    <source>
        <dbReference type="ARBA" id="ARBA00022989"/>
    </source>
</evidence>
<evidence type="ECO:0000256" key="5">
    <source>
        <dbReference type="SAM" id="Phobius"/>
    </source>
</evidence>
<protein>
    <submittedName>
        <fullName evidence="7">ABC transporter permease</fullName>
    </submittedName>
</protein>
<dbReference type="EMBL" id="VBSP01000020">
    <property type="protein sequence ID" value="TLQ41054.1"/>
    <property type="molecule type" value="Genomic_DNA"/>
</dbReference>
<dbReference type="GO" id="GO:0140359">
    <property type="term" value="F:ABC-type transporter activity"/>
    <property type="evidence" value="ECO:0007669"/>
    <property type="project" value="InterPro"/>
</dbReference>
<evidence type="ECO:0000256" key="4">
    <source>
        <dbReference type="ARBA" id="ARBA00023136"/>
    </source>
</evidence>
<gene>
    <name evidence="7" type="ORF">FEZ33_06635</name>
</gene>
<feature type="transmembrane region" description="Helical" evidence="5">
    <location>
        <begin position="200"/>
        <end position="223"/>
    </location>
</feature>
<comment type="caution">
    <text evidence="7">The sequence shown here is derived from an EMBL/GenBank/DDBJ whole genome shotgun (WGS) entry which is preliminary data.</text>
</comment>
<reference evidence="7 8" key="1">
    <citation type="submission" date="2019-05" db="EMBL/GenBank/DDBJ databases">
        <title>The metagenome of a microbial culture collection derived from dairy environment covers the genomic content of the human microbiome.</title>
        <authorList>
            <person name="Roder T."/>
            <person name="Wuthrich D."/>
            <person name="Sattari Z."/>
            <person name="Von Ah U."/>
            <person name="Bar C."/>
            <person name="Ronchi F."/>
            <person name="Macpherson A.J."/>
            <person name="Ganal-Vonarburg S.C."/>
            <person name="Bruggmann R."/>
            <person name="Vergeres G."/>
        </authorList>
    </citation>
    <scope>NUCLEOTIDE SEQUENCE [LARGE SCALE GENOMIC DNA]</scope>
    <source>
        <strain evidence="7 8">FAM 24227</strain>
    </source>
</reference>
<name>A0A5R9DWX7_9LACT</name>
<organism evidence="7 8">
    <name type="scientific">Ruoffia tabacinasalis</name>
    <dbReference type="NCBI Taxonomy" id="87458"/>
    <lineage>
        <taxon>Bacteria</taxon>
        <taxon>Bacillati</taxon>
        <taxon>Bacillota</taxon>
        <taxon>Bacilli</taxon>
        <taxon>Lactobacillales</taxon>
        <taxon>Aerococcaceae</taxon>
        <taxon>Ruoffia</taxon>
    </lineage>
</organism>
<dbReference type="Proteomes" id="UP000306420">
    <property type="component" value="Unassembled WGS sequence"/>
</dbReference>
<dbReference type="RefSeq" id="WP_138404621.1">
    <property type="nucleotide sequence ID" value="NZ_VBSP01000020.1"/>
</dbReference>
<evidence type="ECO:0000313" key="7">
    <source>
        <dbReference type="EMBL" id="TLQ41054.1"/>
    </source>
</evidence>
<feature type="transmembrane region" description="Helical" evidence="5">
    <location>
        <begin position="21"/>
        <end position="39"/>
    </location>
</feature>
<evidence type="ECO:0000256" key="1">
    <source>
        <dbReference type="ARBA" id="ARBA00004141"/>
    </source>
</evidence>
<feature type="transmembrane region" description="Helical" evidence="5">
    <location>
        <begin position="324"/>
        <end position="347"/>
    </location>
</feature>
<sequence length="355" mass="39789">MRAALTQLRYYFLRFVRTPDILFYTFGLPLILASLYFFASSSLIEGDIEAVPIGVTTESTPFYSYGEILTNIDVLDVTTMSEEEGRELLEAEEIEVYVKQDGNLLMNESNLNTSIVKSIMDQVKQTTAMGLDALNMDYTTEFVKMESTPGSYIVIMFFGLIAMVSLYGGFYGVQISTEILAPLSSLASRLSSTPLKRYRYIGLNALNAVLVNFAANIILIIYIQYVLGIQVVNHFGYSLLLIFLGNIFGIMLGIVVGLIPKLKIDGKIQIVVASTLILTFIAGGMVPGVKQFINNTIPWFNTVNPVNIITENFYRINLLNDTRILSQGILIMAVYIILMFAFSVYYLRGKRYDHL</sequence>
<feature type="domain" description="ABC-2 type transporter transmembrane" evidence="6">
    <location>
        <begin position="21"/>
        <end position="345"/>
    </location>
</feature>
<dbReference type="InterPro" id="IPR013525">
    <property type="entry name" value="ABC2_TM"/>
</dbReference>
<keyword evidence="4 5" id="KW-0472">Membrane</keyword>
<keyword evidence="3 5" id="KW-1133">Transmembrane helix</keyword>
<feature type="transmembrane region" description="Helical" evidence="5">
    <location>
        <begin position="235"/>
        <end position="258"/>
    </location>
</feature>
<feature type="transmembrane region" description="Helical" evidence="5">
    <location>
        <begin position="152"/>
        <end position="173"/>
    </location>
</feature>
<dbReference type="OrthoDB" id="9771731at2"/>
<comment type="subcellular location">
    <subcellularLocation>
        <location evidence="1">Membrane</location>
        <topology evidence="1">Multi-pass membrane protein</topology>
    </subcellularLocation>
</comment>
<evidence type="ECO:0000259" key="6">
    <source>
        <dbReference type="Pfam" id="PF12698"/>
    </source>
</evidence>
<accession>A0A5R9DWX7</accession>
<feature type="transmembrane region" description="Helical" evidence="5">
    <location>
        <begin position="270"/>
        <end position="289"/>
    </location>
</feature>